<dbReference type="GO" id="GO:0004823">
    <property type="term" value="F:leucine-tRNA ligase activity"/>
    <property type="evidence" value="ECO:0007669"/>
    <property type="project" value="UniProtKB-UniRule"/>
</dbReference>
<dbReference type="PANTHER" id="PTHR43740:SF2">
    <property type="entry name" value="LEUCINE--TRNA LIGASE, MITOCHONDRIAL"/>
    <property type="match status" value="1"/>
</dbReference>
<evidence type="ECO:0000259" key="11">
    <source>
        <dbReference type="Pfam" id="PF00133"/>
    </source>
</evidence>
<dbReference type="InterPro" id="IPR009080">
    <property type="entry name" value="tRNAsynth_Ia_anticodon-bd"/>
</dbReference>
<dbReference type="SUPFAM" id="SSF52374">
    <property type="entry name" value="Nucleotidylyl transferase"/>
    <property type="match status" value="1"/>
</dbReference>
<evidence type="ECO:0000313" key="16">
    <source>
        <dbReference type="Proteomes" id="UP000244884"/>
    </source>
</evidence>
<organism evidence="15 16">
    <name type="scientific">Buchnera aphidicola</name>
    <name type="common">Melanaphis sacchari</name>
    <dbReference type="NCBI Taxonomy" id="2173854"/>
    <lineage>
        <taxon>Bacteria</taxon>
        <taxon>Pseudomonadati</taxon>
        <taxon>Pseudomonadota</taxon>
        <taxon>Gammaproteobacteria</taxon>
        <taxon>Enterobacterales</taxon>
        <taxon>Erwiniaceae</taxon>
        <taxon>Buchnera</taxon>
    </lineage>
</organism>
<dbReference type="InterPro" id="IPR013155">
    <property type="entry name" value="M/V/L/I-tRNA-synth_anticd-bd"/>
</dbReference>
<dbReference type="Proteomes" id="UP000244884">
    <property type="component" value="Chromosome"/>
</dbReference>
<name>A0A2U8DEU6_9GAMM</name>
<comment type="catalytic activity">
    <reaction evidence="8 9">
        <text>tRNA(Leu) + L-leucine + ATP = L-leucyl-tRNA(Leu) + AMP + diphosphate</text>
        <dbReference type="Rhea" id="RHEA:11688"/>
        <dbReference type="Rhea" id="RHEA-COMP:9613"/>
        <dbReference type="Rhea" id="RHEA-COMP:9622"/>
        <dbReference type="ChEBI" id="CHEBI:30616"/>
        <dbReference type="ChEBI" id="CHEBI:33019"/>
        <dbReference type="ChEBI" id="CHEBI:57427"/>
        <dbReference type="ChEBI" id="CHEBI:78442"/>
        <dbReference type="ChEBI" id="CHEBI:78494"/>
        <dbReference type="ChEBI" id="CHEBI:456215"/>
        <dbReference type="EC" id="6.1.1.4"/>
    </reaction>
</comment>
<feature type="domain" description="Aminoacyl-tRNA synthetase class Ia" evidence="11">
    <location>
        <begin position="620"/>
        <end position="657"/>
    </location>
</feature>
<dbReference type="AlphaFoldDB" id="A0A2U8DEU6"/>
<dbReference type="Gene3D" id="3.40.50.620">
    <property type="entry name" value="HUPs"/>
    <property type="match status" value="2"/>
</dbReference>
<dbReference type="InterPro" id="IPR025709">
    <property type="entry name" value="Leu_tRNA-synth_edit"/>
</dbReference>
<dbReference type="OrthoDB" id="9810365at2"/>
<feature type="domain" description="Leucyl-tRNA synthetase editing" evidence="14">
    <location>
        <begin position="221"/>
        <end position="401"/>
    </location>
</feature>
<dbReference type="PANTHER" id="PTHR43740">
    <property type="entry name" value="LEUCYL-TRNA SYNTHETASE"/>
    <property type="match status" value="1"/>
</dbReference>
<dbReference type="GO" id="GO:0005524">
    <property type="term" value="F:ATP binding"/>
    <property type="evidence" value="ECO:0007669"/>
    <property type="project" value="UniProtKB-UniRule"/>
</dbReference>
<feature type="domain" description="Methionyl/Leucyl tRNA synthetase" evidence="13">
    <location>
        <begin position="41"/>
        <end position="181"/>
    </location>
</feature>
<dbReference type="FunFam" id="1.10.730.10:FF:000003">
    <property type="entry name" value="Leucine--tRNA ligase"/>
    <property type="match status" value="1"/>
</dbReference>
<dbReference type="InterPro" id="IPR001412">
    <property type="entry name" value="aa-tRNA-synth_I_CS"/>
</dbReference>
<evidence type="ECO:0000313" key="15">
    <source>
        <dbReference type="EMBL" id="AWH90359.1"/>
    </source>
</evidence>
<feature type="domain" description="Methionyl/Valyl/Leucyl/Isoleucyl-tRNA synthetase anticodon-binding" evidence="12">
    <location>
        <begin position="701"/>
        <end position="826"/>
    </location>
</feature>
<dbReference type="SUPFAM" id="SSF50677">
    <property type="entry name" value="ValRS/IleRS/LeuRS editing domain"/>
    <property type="match status" value="1"/>
</dbReference>
<feature type="binding site" evidence="9">
    <location>
        <position position="623"/>
    </location>
    <ligand>
        <name>ATP</name>
        <dbReference type="ChEBI" id="CHEBI:30616"/>
    </ligand>
</feature>
<dbReference type="Gene3D" id="2.20.28.290">
    <property type="match status" value="1"/>
</dbReference>
<dbReference type="InterPro" id="IPR002300">
    <property type="entry name" value="aa-tRNA-synth_Ia"/>
</dbReference>
<accession>A0A2U8DEU6</accession>
<evidence type="ECO:0000256" key="6">
    <source>
        <dbReference type="ARBA" id="ARBA00022917"/>
    </source>
</evidence>
<dbReference type="Pfam" id="PF09334">
    <property type="entry name" value="tRNA-synt_1g"/>
    <property type="match status" value="1"/>
</dbReference>
<dbReference type="NCBIfam" id="TIGR00396">
    <property type="entry name" value="leuS_bact"/>
    <property type="match status" value="1"/>
</dbReference>
<evidence type="ECO:0000259" key="12">
    <source>
        <dbReference type="Pfam" id="PF08264"/>
    </source>
</evidence>
<dbReference type="HAMAP" id="MF_00049_B">
    <property type="entry name" value="Leu_tRNA_synth_B"/>
    <property type="match status" value="1"/>
</dbReference>
<evidence type="ECO:0000259" key="13">
    <source>
        <dbReference type="Pfam" id="PF09334"/>
    </source>
</evidence>
<evidence type="ECO:0000256" key="8">
    <source>
        <dbReference type="ARBA" id="ARBA00047469"/>
    </source>
</evidence>
<dbReference type="SUPFAM" id="SSF47323">
    <property type="entry name" value="Anticodon-binding domain of a subclass of class I aminoacyl-tRNA synthetases"/>
    <property type="match status" value="1"/>
</dbReference>
<gene>
    <name evidence="9 15" type="primary">leuS</name>
    <name evidence="15" type="ORF">DD681_00820</name>
</gene>
<evidence type="ECO:0000259" key="14">
    <source>
        <dbReference type="Pfam" id="PF13603"/>
    </source>
</evidence>
<evidence type="ECO:0000256" key="9">
    <source>
        <dbReference type="HAMAP-Rule" id="MF_00049"/>
    </source>
</evidence>
<dbReference type="PRINTS" id="PR00985">
    <property type="entry name" value="TRNASYNTHLEU"/>
</dbReference>
<evidence type="ECO:0000256" key="7">
    <source>
        <dbReference type="ARBA" id="ARBA00023146"/>
    </source>
</evidence>
<comment type="similarity">
    <text evidence="1 9 10">Belongs to the class-I aminoacyl-tRNA synthetase family.</text>
</comment>
<feature type="short sequence motif" description="'KMSKS' region" evidence="9">
    <location>
        <begin position="620"/>
        <end position="624"/>
    </location>
</feature>
<comment type="subcellular location">
    <subcellularLocation>
        <location evidence="9">Cytoplasm</location>
    </subcellularLocation>
</comment>
<evidence type="ECO:0000256" key="1">
    <source>
        <dbReference type="ARBA" id="ARBA00005594"/>
    </source>
</evidence>
<sequence>MQKEYLPKIVECYAQEYWRKNKTFEVSEDTKKEKYYCLPMLPYPSGKLHMGHVRNYTISDVISRYQRMLGKNVLQPIGWDAFGLPAEEAAIQNNTVPSIWTHQNIKYMKKQLQSLGFSYDWSRELTTCKPEYYRWEQWFFIELYKKNLVYKKNSLVNWCPYDKTVLANEQVINGLCWRCQSTIKIKKIPQWFIKIRKYAENLYQDLKNLKHWPEKVKNMQKNWIGRSKGFEITLKILGSSEKIKVFTNRLDLIMAATYICISSSHKLSNNILKKTKFLKNFINNQNYKNISQEEIKKTKFNGFNTNIFAIHPITKKKIPIWISDFITQTYGTDAVISTPGHNENDWYFAKQNKLKIKYVIKKENNKNISDFFITEKGILFNSGLFNNFDYPENVLEIKKKLSEKKIIKKKIIYRLQDWCISRQRYWGTPIPMAIKKNGETIPIPENELPVTLPEIKNCLNLSSQNFFKSHLKWLKIKIHNEDLIREQDTFDTFMESSWYYARYTCAHFNDGMIDPKSSKYWLPIDQYIGGIEHATMHLIYFRFYHKLLKEFNLVHSNEPAKNLICQGMVLSPAFYQIDQKNNQHKWIEPSSIKTKKDSNGKIIKAYDTNGNQVTYAGMIKMSKSKKNGIEPELMINRYGADTIRLFVMFAAPIESSLEWNESGVKGIYRFLKKFWKLTFNYVGTKHKYKNINIDLLDTKQKEIYCLLHSTIAKVSDDIHRRKTFNTAISKIMELVNKLTKLSLIREEDKCIMRISLVVIIKMLYPFTPHFCFTLWETLNNNCNIDHEKWPTFEKRFLLKEYNIYIIQINAKTICTIKIKNNLNKKEILSYVKENEIVQKKIKNIKVNKTIYIPKKIINFIT</sequence>
<keyword evidence="6 9" id="KW-0648">Protein biosynthesis</keyword>
<dbReference type="RefSeq" id="WP_158341130.1">
    <property type="nucleotide sequence ID" value="NZ_CP029161.1"/>
</dbReference>
<keyword evidence="2 9" id="KW-0963">Cytoplasm</keyword>
<dbReference type="GO" id="GO:0005829">
    <property type="term" value="C:cytosol"/>
    <property type="evidence" value="ECO:0007669"/>
    <property type="project" value="TreeGrafter"/>
</dbReference>
<evidence type="ECO:0000256" key="3">
    <source>
        <dbReference type="ARBA" id="ARBA00022598"/>
    </source>
</evidence>
<protein>
    <recommendedName>
        <fullName evidence="9">Leucine--tRNA ligase</fullName>
        <ecNumber evidence="9">6.1.1.4</ecNumber>
    </recommendedName>
    <alternativeName>
        <fullName evidence="9">Leucyl-tRNA synthetase</fullName>
        <shortName evidence="9">LeuRS</shortName>
    </alternativeName>
</protein>
<evidence type="ECO:0000256" key="2">
    <source>
        <dbReference type="ARBA" id="ARBA00022490"/>
    </source>
</evidence>
<evidence type="ECO:0000256" key="10">
    <source>
        <dbReference type="RuleBase" id="RU363035"/>
    </source>
</evidence>
<dbReference type="InterPro" id="IPR014729">
    <property type="entry name" value="Rossmann-like_a/b/a_fold"/>
</dbReference>
<proteinExistence type="inferred from homology"/>
<keyword evidence="5 9" id="KW-0067">ATP-binding</keyword>
<dbReference type="CDD" id="cd07958">
    <property type="entry name" value="Anticodon_Ia_Leu_BEm"/>
    <property type="match status" value="1"/>
</dbReference>
<dbReference type="InterPro" id="IPR002302">
    <property type="entry name" value="Leu-tRNA-ligase"/>
</dbReference>
<evidence type="ECO:0000256" key="5">
    <source>
        <dbReference type="ARBA" id="ARBA00022840"/>
    </source>
</evidence>
<dbReference type="FunFam" id="3.40.50.620:FF:000003">
    <property type="entry name" value="Leucine--tRNA ligase"/>
    <property type="match status" value="1"/>
</dbReference>
<dbReference type="GO" id="GO:0006429">
    <property type="term" value="P:leucyl-tRNA aminoacylation"/>
    <property type="evidence" value="ECO:0007669"/>
    <property type="project" value="UniProtKB-UniRule"/>
</dbReference>
<dbReference type="PROSITE" id="PS00178">
    <property type="entry name" value="AA_TRNA_LIGASE_I"/>
    <property type="match status" value="1"/>
</dbReference>
<dbReference type="FunFam" id="2.20.28.290:FF:000001">
    <property type="entry name" value="Leucine--tRNA ligase"/>
    <property type="match status" value="1"/>
</dbReference>
<dbReference type="Pfam" id="PF00133">
    <property type="entry name" value="tRNA-synt_1"/>
    <property type="match status" value="1"/>
</dbReference>
<feature type="short sequence motif" description="'HIGH' region" evidence="9">
    <location>
        <begin position="42"/>
        <end position="52"/>
    </location>
</feature>
<reference evidence="15 16" key="1">
    <citation type="submission" date="2018-04" db="EMBL/GenBank/DDBJ databases">
        <title>Genome sequence of Buchnera aphidicola from Melaphis sacchari.</title>
        <authorList>
            <person name="Geib S.M."/>
            <person name="Palmer N.A."/>
            <person name="Sattler S.E."/>
            <person name="Sarath G."/>
        </authorList>
    </citation>
    <scope>NUCLEOTIDE SEQUENCE [LARGE SCALE GENOMIC DNA]</scope>
    <source>
        <strain evidence="15 16">LSU</strain>
    </source>
</reference>
<dbReference type="InterPro" id="IPR009008">
    <property type="entry name" value="Val/Leu/Ile-tRNA-synth_edit"/>
</dbReference>
<dbReference type="EC" id="6.1.1.4" evidence="9"/>
<dbReference type="GO" id="GO:0002161">
    <property type="term" value="F:aminoacyl-tRNA deacylase activity"/>
    <property type="evidence" value="ECO:0007669"/>
    <property type="project" value="InterPro"/>
</dbReference>
<dbReference type="Pfam" id="PF08264">
    <property type="entry name" value="Anticodon_1"/>
    <property type="match status" value="1"/>
</dbReference>
<dbReference type="Gene3D" id="1.10.730.10">
    <property type="entry name" value="Isoleucyl-tRNA Synthetase, Domain 1"/>
    <property type="match status" value="1"/>
</dbReference>
<dbReference type="InterPro" id="IPR015413">
    <property type="entry name" value="Methionyl/Leucyl_tRNA_Synth"/>
</dbReference>
<dbReference type="CDD" id="cd00812">
    <property type="entry name" value="LeuRS_core"/>
    <property type="match status" value="1"/>
</dbReference>
<dbReference type="EMBL" id="CP029161">
    <property type="protein sequence ID" value="AWH90359.1"/>
    <property type="molecule type" value="Genomic_DNA"/>
</dbReference>
<dbReference type="Pfam" id="PF13603">
    <property type="entry name" value="tRNA-synt_1_2"/>
    <property type="match status" value="1"/>
</dbReference>
<keyword evidence="7 9" id="KW-0030">Aminoacyl-tRNA synthetase</keyword>
<evidence type="ECO:0000256" key="4">
    <source>
        <dbReference type="ARBA" id="ARBA00022741"/>
    </source>
</evidence>
<keyword evidence="4 9" id="KW-0547">Nucleotide-binding</keyword>
<dbReference type="Gene3D" id="3.10.20.590">
    <property type="match status" value="1"/>
</dbReference>
<keyword evidence="3 9" id="KW-0436">Ligase</keyword>